<dbReference type="KEGG" id="nva:G3M78_05640"/>
<name>A0A7T0G329_9BACT</name>
<feature type="transmembrane region" description="Helical" evidence="1">
    <location>
        <begin position="276"/>
        <end position="294"/>
    </location>
</feature>
<keyword evidence="1" id="KW-1133">Transmembrane helix</keyword>
<evidence type="ECO:0000313" key="2">
    <source>
        <dbReference type="EMBL" id="QPJ64893.1"/>
    </source>
</evidence>
<organism evidence="2 3">
    <name type="scientific">Candidatus Nitrohelix vancouverensis</name>
    <dbReference type="NCBI Taxonomy" id="2705534"/>
    <lineage>
        <taxon>Bacteria</taxon>
        <taxon>Pseudomonadati</taxon>
        <taxon>Nitrospinota/Tectimicrobiota group</taxon>
        <taxon>Nitrospinota</taxon>
        <taxon>Nitrospinia</taxon>
        <taxon>Nitrospinales</taxon>
        <taxon>Nitrospinaceae</taxon>
        <taxon>Candidatus Nitrohelix</taxon>
    </lineage>
</organism>
<accession>A0A7T0G329</accession>
<gene>
    <name evidence="2" type="ORF">G3M78_05640</name>
</gene>
<feature type="transmembrane region" description="Helical" evidence="1">
    <location>
        <begin position="244"/>
        <end position="264"/>
    </location>
</feature>
<dbReference type="EMBL" id="CP048620">
    <property type="protein sequence ID" value="QPJ64893.1"/>
    <property type="molecule type" value="Genomic_DNA"/>
</dbReference>
<sequence length="635" mass="72041">MNLIVSEDNQTWTLRDSVVWFLLFLILLTSNLALRYPLLINAEMFMNGDEAFVADKLILTLEGQAFTFYYEDNRYVGALIDFLVVPFIWLLGPVALAFKTAIVFMFSLYAWTLCLLVRQIDASLVGLTAVLTVLVSPAVMEISVSFMPHVLIGVLGNISFLLLTKLIRDKDSGKWTVFLLCAVSGAAVYVYTYSVLFIASIIGIVLLTDSRWPTLREKISFSFFRSLFLRLNSKREKIARGFDVLMILFLCAILFAYVFGGFGFDIGGVTLFQINNLHKPVGQLAVLIVLRVLIYRKDISNKWRALRSFVDAMAPETRQALTLGVCGFLIGISPRIASIASGETKRGGQGFDMDFMPLRLLQHLWELLLRHVPELIGAARGLRAASESGHVTALTLVSGVVMFLVVFAIAAYFKESWAHVKQLLCMRPMVFTPHLFFIFYPLIVCGANIATQNGPLIRYLLPLYGAIVFWLAWFMIRIRQKSMMLFVAGLMAWMYLSMDNLHQFYSQKDILRGATPVIRVDPAREVINFAKANSIPLVYSRFVLASRVSFFSRQTIHVAEYTRSPKGKLRNRTAMNIPVFCIAIPINSKSEQKHYELFFQENGVSFQRAVLEHHIIYWDFEGQESSINQLRSMFP</sequence>
<evidence type="ECO:0000256" key="1">
    <source>
        <dbReference type="SAM" id="Phobius"/>
    </source>
</evidence>
<feature type="transmembrane region" description="Helical" evidence="1">
    <location>
        <begin position="98"/>
        <end position="117"/>
    </location>
</feature>
<dbReference type="Proteomes" id="UP000594464">
    <property type="component" value="Chromosome"/>
</dbReference>
<proteinExistence type="predicted"/>
<feature type="transmembrane region" description="Helical" evidence="1">
    <location>
        <begin position="18"/>
        <end position="38"/>
    </location>
</feature>
<keyword evidence="1" id="KW-0812">Transmembrane</keyword>
<evidence type="ECO:0000313" key="3">
    <source>
        <dbReference type="Proteomes" id="UP000594464"/>
    </source>
</evidence>
<dbReference type="AlphaFoldDB" id="A0A7T0G329"/>
<protein>
    <recommendedName>
        <fullName evidence="4">Glycosyltransferase RgtA/B/C/D-like domain-containing protein</fullName>
    </recommendedName>
</protein>
<feature type="transmembrane region" description="Helical" evidence="1">
    <location>
        <begin position="391"/>
        <end position="413"/>
    </location>
</feature>
<feature type="transmembrane region" description="Helical" evidence="1">
    <location>
        <begin position="175"/>
        <end position="208"/>
    </location>
</feature>
<keyword evidence="1" id="KW-0472">Membrane</keyword>
<evidence type="ECO:0008006" key="4">
    <source>
        <dbReference type="Google" id="ProtNLM"/>
    </source>
</evidence>
<feature type="transmembrane region" description="Helical" evidence="1">
    <location>
        <begin position="457"/>
        <end position="476"/>
    </location>
</feature>
<reference evidence="3" key="1">
    <citation type="submission" date="2020-02" db="EMBL/GenBank/DDBJ databases">
        <title>Genomic and physiological characterization of two novel Nitrospinaceae genera.</title>
        <authorList>
            <person name="Mueller A.J."/>
            <person name="Jung M.-Y."/>
            <person name="Strachan C.R."/>
            <person name="Herbold C.W."/>
            <person name="Kirkegaard R.H."/>
            <person name="Daims H."/>
        </authorList>
    </citation>
    <scope>NUCLEOTIDE SEQUENCE [LARGE SCALE GENOMIC DNA]</scope>
</reference>
<feature type="transmembrane region" description="Helical" evidence="1">
    <location>
        <begin position="433"/>
        <end position="450"/>
    </location>
</feature>
<feature type="transmembrane region" description="Helical" evidence="1">
    <location>
        <begin position="124"/>
        <end position="140"/>
    </location>
</feature>